<evidence type="ECO:0000313" key="6">
    <source>
        <dbReference type="EMBL" id="GAA1154467.1"/>
    </source>
</evidence>
<feature type="transmembrane region" description="Helical" evidence="4">
    <location>
        <begin position="62"/>
        <end position="81"/>
    </location>
</feature>
<evidence type="ECO:0000313" key="7">
    <source>
        <dbReference type="Proteomes" id="UP001499979"/>
    </source>
</evidence>
<organism evidence="6 7">
    <name type="scientific">Nocardioides aquiterrae</name>
    <dbReference type="NCBI Taxonomy" id="203799"/>
    <lineage>
        <taxon>Bacteria</taxon>
        <taxon>Bacillati</taxon>
        <taxon>Actinomycetota</taxon>
        <taxon>Actinomycetes</taxon>
        <taxon>Propionibacteriales</taxon>
        <taxon>Nocardioidaceae</taxon>
        <taxon>Nocardioides</taxon>
    </lineage>
</organism>
<feature type="domain" description="DUF5931" evidence="5">
    <location>
        <begin position="50"/>
        <end position="205"/>
    </location>
</feature>
<evidence type="ECO:0000256" key="4">
    <source>
        <dbReference type="SAM" id="Phobius"/>
    </source>
</evidence>
<evidence type="ECO:0000259" key="5">
    <source>
        <dbReference type="Pfam" id="PF19354"/>
    </source>
</evidence>
<keyword evidence="3" id="KW-0902">Two-component regulatory system</keyword>
<name>A0ABN1UJ71_9ACTN</name>
<dbReference type="Pfam" id="PF19354">
    <property type="entry name" value="DUF5931"/>
    <property type="match status" value="1"/>
</dbReference>
<accession>A0ABN1UJ71</accession>
<dbReference type="PANTHER" id="PTHR24421:SF61">
    <property type="entry name" value="OXYGEN SENSOR HISTIDINE KINASE NREB"/>
    <property type="match status" value="1"/>
</dbReference>
<dbReference type="SUPFAM" id="SSF55874">
    <property type="entry name" value="ATPase domain of HSP90 chaperone/DNA topoisomerase II/histidine kinase"/>
    <property type="match status" value="1"/>
</dbReference>
<evidence type="ECO:0000256" key="2">
    <source>
        <dbReference type="ARBA" id="ARBA00022777"/>
    </source>
</evidence>
<gene>
    <name evidence="6" type="ORF">GCM10009606_35930</name>
</gene>
<keyword evidence="4" id="KW-0812">Transmembrane</keyword>
<keyword evidence="4" id="KW-0472">Membrane</keyword>
<dbReference type="InterPro" id="IPR036890">
    <property type="entry name" value="HATPase_C_sf"/>
</dbReference>
<feature type="transmembrane region" description="Helical" evidence="4">
    <location>
        <begin position="187"/>
        <end position="211"/>
    </location>
</feature>
<feature type="transmembrane region" description="Helical" evidence="4">
    <location>
        <begin position="87"/>
        <end position="108"/>
    </location>
</feature>
<keyword evidence="1" id="KW-0808">Transferase</keyword>
<dbReference type="Proteomes" id="UP001499979">
    <property type="component" value="Unassembled WGS sequence"/>
</dbReference>
<evidence type="ECO:0000256" key="1">
    <source>
        <dbReference type="ARBA" id="ARBA00022679"/>
    </source>
</evidence>
<comment type="caution">
    <text evidence="6">The sequence shown here is derived from an EMBL/GenBank/DDBJ whole genome shotgun (WGS) entry which is preliminary data.</text>
</comment>
<reference evidence="6 7" key="1">
    <citation type="journal article" date="2019" name="Int. J. Syst. Evol. Microbiol.">
        <title>The Global Catalogue of Microorganisms (GCM) 10K type strain sequencing project: providing services to taxonomists for standard genome sequencing and annotation.</title>
        <authorList>
            <consortium name="The Broad Institute Genomics Platform"/>
            <consortium name="The Broad Institute Genome Sequencing Center for Infectious Disease"/>
            <person name="Wu L."/>
            <person name="Ma J."/>
        </authorList>
    </citation>
    <scope>NUCLEOTIDE SEQUENCE [LARGE SCALE GENOMIC DNA]</scope>
    <source>
        <strain evidence="6 7">JCM 11813</strain>
    </source>
</reference>
<feature type="transmembrane region" description="Helical" evidence="4">
    <location>
        <begin position="147"/>
        <end position="175"/>
    </location>
</feature>
<sequence>MFFGVGVGASMPTILGRAATGRHPHGYSDPRPPRTFATLRPVSSWTSPASIAVKDRMFRALAVLRIVLLVNAVAFNLYHAADYAHPIAAAACVAAMVLWTGFATWAYADKRRRGFPLLTADLALAVALTLATPWVKGPDLTASLPGFWIMGALFAWAIHYRLFGGLAAGVLLAAADLARQEIDASDYGNAFLLILGGAIVGFMCDSLQLMATERDAAERESAMAAERARLARIVHDGVLQVLALVQRRAPELGGEAAELGRLAGEQERALRELIRAQDAVTTVHGDATADLASELARLGSRTVTVATPGTPVEVPAPTAREVVAATRSCLDNVRVHVGEHAPAWVLLQAFPDRVEVSVRDDGPGIPAGRLDQAATEGRLGIVESIRGRIADLGGTAELATGDFGTEWEIVVPRTDDLGSAS</sequence>
<evidence type="ECO:0000256" key="3">
    <source>
        <dbReference type="ARBA" id="ARBA00023012"/>
    </source>
</evidence>
<dbReference type="EMBL" id="BAAAJE010000019">
    <property type="protein sequence ID" value="GAA1154467.1"/>
    <property type="molecule type" value="Genomic_DNA"/>
</dbReference>
<dbReference type="InterPro" id="IPR050482">
    <property type="entry name" value="Sensor_HK_TwoCompSys"/>
</dbReference>
<dbReference type="PANTHER" id="PTHR24421">
    <property type="entry name" value="NITRATE/NITRITE SENSOR PROTEIN NARX-RELATED"/>
    <property type="match status" value="1"/>
</dbReference>
<feature type="transmembrane region" description="Helical" evidence="4">
    <location>
        <begin position="115"/>
        <end position="135"/>
    </location>
</feature>
<dbReference type="NCBIfam" id="NF047322">
    <property type="entry name" value="HK_morpho_MacS"/>
    <property type="match status" value="1"/>
</dbReference>
<protein>
    <submittedName>
        <fullName evidence="6">DUF5931 domain-containing protein</fullName>
    </submittedName>
</protein>
<proteinExistence type="predicted"/>
<dbReference type="InterPro" id="IPR045975">
    <property type="entry name" value="DUF5931"/>
</dbReference>
<keyword evidence="4" id="KW-1133">Transmembrane helix</keyword>
<keyword evidence="2" id="KW-0418">Kinase</keyword>
<dbReference type="Gene3D" id="3.30.565.10">
    <property type="entry name" value="Histidine kinase-like ATPase, C-terminal domain"/>
    <property type="match status" value="1"/>
</dbReference>
<keyword evidence="7" id="KW-1185">Reference proteome</keyword>